<dbReference type="Proteomes" id="UP000444721">
    <property type="component" value="Unassembled WGS sequence"/>
</dbReference>
<protein>
    <submittedName>
        <fullName evidence="2">Uncharacterized protein</fullName>
    </submittedName>
</protein>
<dbReference type="InterPro" id="IPR006594">
    <property type="entry name" value="LisH"/>
</dbReference>
<feature type="compositionally biased region" description="Polar residues" evidence="1">
    <location>
        <begin position="204"/>
        <end position="220"/>
    </location>
</feature>
<dbReference type="VEuPathDB" id="AmoebaDB:NfTy_057890"/>
<feature type="compositionally biased region" description="Polar residues" evidence="1">
    <location>
        <begin position="359"/>
        <end position="374"/>
    </location>
</feature>
<feature type="compositionally biased region" description="Low complexity" evidence="1">
    <location>
        <begin position="1"/>
        <end position="69"/>
    </location>
</feature>
<comment type="caution">
    <text evidence="2">The sequence shown here is derived from an EMBL/GenBank/DDBJ whole genome shotgun (WGS) entry which is preliminary data.</text>
</comment>
<dbReference type="GeneID" id="68109828"/>
<feature type="region of interest" description="Disordered" evidence="1">
    <location>
        <begin position="1"/>
        <end position="76"/>
    </location>
</feature>
<gene>
    <name evidence="2" type="ORF">FDP41_002610</name>
</gene>
<feature type="compositionally biased region" description="Low complexity" evidence="1">
    <location>
        <begin position="134"/>
        <end position="144"/>
    </location>
</feature>
<feature type="region of interest" description="Disordered" evidence="1">
    <location>
        <begin position="176"/>
        <end position="292"/>
    </location>
</feature>
<dbReference type="EMBL" id="VFQX01000030">
    <property type="protein sequence ID" value="KAF0978095.1"/>
    <property type="molecule type" value="Genomic_DNA"/>
</dbReference>
<dbReference type="PROSITE" id="PS50896">
    <property type="entry name" value="LISH"/>
    <property type="match status" value="1"/>
</dbReference>
<dbReference type="OMA" id="SENDCIT"/>
<evidence type="ECO:0000256" key="1">
    <source>
        <dbReference type="SAM" id="MobiDB-lite"/>
    </source>
</evidence>
<dbReference type="VEuPathDB" id="AmoebaDB:NF0111470"/>
<proteinExistence type="predicted"/>
<feature type="compositionally biased region" description="Polar residues" evidence="1">
    <location>
        <begin position="237"/>
        <end position="253"/>
    </location>
</feature>
<feature type="compositionally biased region" description="Low complexity" evidence="1">
    <location>
        <begin position="221"/>
        <end position="236"/>
    </location>
</feature>
<reference evidence="2 3" key="1">
    <citation type="journal article" date="2019" name="Sci. Rep.">
        <title>Nanopore sequencing improves the draft genome of the human pathogenic amoeba Naegleria fowleri.</title>
        <authorList>
            <person name="Liechti N."/>
            <person name="Schurch N."/>
            <person name="Bruggmann R."/>
            <person name="Wittwer M."/>
        </authorList>
    </citation>
    <scope>NUCLEOTIDE SEQUENCE [LARGE SCALE GENOMIC DNA]</scope>
    <source>
        <strain evidence="2 3">ATCC 30894</strain>
    </source>
</reference>
<dbReference type="VEuPathDB" id="AmoebaDB:FDP41_002610"/>
<organism evidence="2 3">
    <name type="scientific">Naegleria fowleri</name>
    <name type="common">Brain eating amoeba</name>
    <dbReference type="NCBI Taxonomy" id="5763"/>
    <lineage>
        <taxon>Eukaryota</taxon>
        <taxon>Discoba</taxon>
        <taxon>Heterolobosea</taxon>
        <taxon>Tetramitia</taxon>
        <taxon>Eutetramitia</taxon>
        <taxon>Vahlkampfiidae</taxon>
        <taxon>Naegleria</taxon>
    </lineage>
</organism>
<feature type="compositionally biased region" description="Polar residues" evidence="1">
    <location>
        <begin position="534"/>
        <end position="547"/>
    </location>
</feature>
<evidence type="ECO:0000313" key="3">
    <source>
        <dbReference type="Proteomes" id="UP000444721"/>
    </source>
</evidence>
<dbReference type="OrthoDB" id="10618607at2759"/>
<accession>A0A6A5BXL9</accession>
<dbReference type="AlphaFoldDB" id="A0A6A5BXL9"/>
<feature type="region of interest" description="Disordered" evidence="1">
    <location>
        <begin position="129"/>
        <end position="150"/>
    </location>
</feature>
<sequence>MISSTSPNNSLSSSGCSSSNNNNNNNNTTTGTTTTTSIATSPIKPSPSSKKIMMKPTSTSIANNNTNTTTPPPPPSPCLMNQFPTSLGSSPLNTLHSSPFKPPQQPPIPHHHQPFFPFHMPTIQPFPGNTRNGTSTTTTVTTTTPLLPPNPMMGIYPSSFMMTTPPNQGPMMLGHYPSPMHHHHHHHHSHSFTSPIMTLPQGIPLTSGSGTLQDNGNNVLTTTNTTTASMTATTTSPPLVTSSHHTSSPQATVSTAATSKKTKSSTTRKKKKSSSEKTTSPKKSSPPKRKIPYTSQSIHAHIISYLFEIGLSDSAKTLQNDLNNPQLLNVTSTSMKSFVSNLTNELEKLSLSSPPPKKNVTNSTPISTVTKDASSETTCSQPLVAASTAGTTTATATNVPQPPLSTPFAQPSLKISSQSITTNHTNEFNDITLKLNDNSSNNNSISSTQQNYEASQFLTILQQSITKQPQQGHTHDGIATYVDERLNNLEQALSIKENKGEIFSRLRQVEERVLKIEEHQNIMNGSSSKEDSQIHNSVHENTSSSRLDTILSMNQEEESLQEFMNENDIDFFLDIDNDPPNWLSNVPFEEGDLFE</sequence>
<feature type="region of interest" description="Disordered" evidence="1">
    <location>
        <begin position="524"/>
        <end position="547"/>
    </location>
</feature>
<feature type="compositionally biased region" description="Basic residues" evidence="1">
    <location>
        <begin position="260"/>
        <end position="272"/>
    </location>
</feature>
<feature type="compositionally biased region" description="Basic residues" evidence="1">
    <location>
        <begin position="180"/>
        <end position="190"/>
    </location>
</feature>
<name>A0A6A5BXL9_NAEFO</name>
<feature type="region of interest" description="Disordered" evidence="1">
    <location>
        <begin position="349"/>
        <end position="374"/>
    </location>
</feature>
<dbReference type="RefSeq" id="XP_044562808.1">
    <property type="nucleotide sequence ID" value="XM_044705824.1"/>
</dbReference>
<evidence type="ECO:0000313" key="2">
    <source>
        <dbReference type="EMBL" id="KAF0978095.1"/>
    </source>
</evidence>
<keyword evidence="3" id="KW-1185">Reference proteome</keyword>